<accession>A0A3P9GYY3</accession>
<evidence type="ECO:0008006" key="4">
    <source>
        <dbReference type="Google" id="ProtNLM"/>
    </source>
</evidence>
<feature type="signal peptide" evidence="1">
    <location>
        <begin position="1"/>
        <end position="15"/>
    </location>
</feature>
<feature type="chain" id="PRO_5017959104" description="Secreted protein" evidence="1">
    <location>
        <begin position="16"/>
        <end position="110"/>
    </location>
</feature>
<sequence length="110" mass="11936">MRVFCAVVSTSCVVSEMGLVVGCQVVVENMVFAPTCVHGPTPEERSIPVYAPAMASRMLPRNLEDVLFSFFRGLSPSAPASAQCKKKMSHSSKVPFGLYVCVCLFSSWDP</sequence>
<name>A0A3P9GYY3_ORYLA</name>
<dbReference type="Proteomes" id="UP000265200">
    <property type="component" value="Chromosome 3"/>
</dbReference>
<dbReference type="AlphaFoldDB" id="A0A3P9GYY3"/>
<protein>
    <recommendedName>
        <fullName evidence="4">Secreted protein</fullName>
    </recommendedName>
</protein>
<dbReference type="Ensembl" id="ENSORLT00015014383.1">
    <property type="protein sequence ID" value="ENSORLP00015000413.1"/>
    <property type="gene ID" value="ENSORLG00015001016.1"/>
</dbReference>
<reference evidence="2" key="4">
    <citation type="submission" date="2025-09" db="UniProtKB">
        <authorList>
            <consortium name="Ensembl"/>
        </authorList>
    </citation>
    <scope>IDENTIFICATION</scope>
    <source>
        <strain evidence="2">HSOK</strain>
    </source>
</reference>
<reference key="1">
    <citation type="journal article" date="2007" name="Nature">
        <title>The medaka draft genome and insights into vertebrate genome evolution.</title>
        <authorList>
            <person name="Kasahara M."/>
            <person name="Naruse K."/>
            <person name="Sasaki S."/>
            <person name="Nakatani Y."/>
            <person name="Qu W."/>
            <person name="Ahsan B."/>
            <person name="Yamada T."/>
            <person name="Nagayasu Y."/>
            <person name="Doi K."/>
            <person name="Kasai Y."/>
            <person name="Jindo T."/>
            <person name="Kobayashi D."/>
            <person name="Shimada A."/>
            <person name="Toyoda A."/>
            <person name="Kuroki Y."/>
            <person name="Fujiyama A."/>
            <person name="Sasaki T."/>
            <person name="Shimizu A."/>
            <person name="Asakawa S."/>
            <person name="Shimizu N."/>
            <person name="Hashimoto S."/>
            <person name="Yang J."/>
            <person name="Lee Y."/>
            <person name="Matsushima K."/>
            <person name="Sugano S."/>
            <person name="Sakaizumi M."/>
            <person name="Narita T."/>
            <person name="Ohishi K."/>
            <person name="Haga S."/>
            <person name="Ohta F."/>
            <person name="Nomoto H."/>
            <person name="Nogata K."/>
            <person name="Morishita T."/>
            <person name="Endo T."/>
            <person name="Shin-I T."/>
            <person name="Takeda H."/>
            <person name="Morishita S."/>
            <person name="Kohara Y."/>
        </authorList>
    </citation>
    <scope>NUCLEOTIDE SEQUENCE [LARGE SCALE GENOMIC DNA]</scope>
    <source>
        <strain>Hd-rR</strain>
    </source>
</reference>
<evidence type="ECO:0000313" key="2">
    <source>
        <dbReference type="Ensembl" id="ENSORLP00015000413.1"/>
    </source>
</evidence>
<proteinExistence type="predicted"/>
<evidence type="ECO:0000313" key="3">
    <source>
        <dbReference type="Proteomes" id="UP000265200"/>
    </source>
</evidence>
<evidence type="ECO:0000256" key="1">
    <source>
        <dbReference type="SAM" id="SignalP"/>
    </source>
</evidence>
<keyword evidence="1" id="KW-0732">Signal</keyword>
<reference evidence="2" key="3">
    <citation type="submission" date="2025-08" db="UniProtKB">
        <authorList>
            <consortium name="Ensembl"/>
        </authorList>
    </citation>
    <scope>IDENTIFICATION</scope>
    <source>
        <strain evidence="2">HSOK</strain>
    </source>
</reference>
<reference evidence="2 3" key="2">
    <citation type="submission" date="2017-04" db="EMBL/GenBank/DDBJ databases">
        <title>CpG methylation of centromeres and impact of large insertions on vertebrate speciation.</title>
        <authorList>
            <person name="Ichikawa K."/>
            <person name="Yoshimura J."/>
            <person name="Morishita S."/>
        </authorList>
    </citation>
    <scope>NUCLEOTIDE SEQUENCE</scope>
    <source>
        <strain evidence="2 3">HSOK</strain>
    </source>
</reference>
<organism evidence="2 3">
    <name type="scientific">Oryzias latipes</name>
    <name type="common">Japanese rice fish</name>
    <name type="synonym">Japanese killifish</name>
    <dbReference type="NCBI Taxonomy" id="8090"/>
    <lineage>
        <taxon>Eukaryota</taxon>
        <taxon>Metazoa</taxon>
        <taxon>Chordata</taxon>
        <taxon>Craniata</taxon>
        <taxon>Vertebrata</taxon>
        <taxon>Euteleostomi</taxon>
        <taxon>Actinopterygii</taxon>
        <taxon>Neopterygii</taxon>
        <taxon>Teleostei</taxon>
        <taxon>Neoteleostei</taxon>
        <taxon>Acanthomorphata</taxon>
        <taxon>Ovalentaria</taxon>
        <taxon>Atherinomorphae</taxon>
        <taxon>Beloniformes</taxon>
        <taxon>Adrianichthyidae</taxon>
        <taxon>Oryziinae</taxon>
        <taxon>Oryzias</taxon>
    </lineage>
</organism>